<dbReference type="AlphaFoldDB" id="A0A1D1VEF7"/>
<keyword evidence="2" id="KW-1185">Reference proteome</keyword>
<name>A0A1D1VEF7_RAMVA</name>
<proteinExistence type="predicted"/>
<dbReference type="Proteomes" id="UP000186922">
    <property type="component" value="Unassembled WGS sequence"/>
</dbReference>
<sequence>MEVYLCWYPPSMSGSGSGKKEGSRKILDDKEQEAFWQAQGDRDGSWGPKASMSGLTRGLCLFPPPFGQTVLAERERKVSSRI</sequence>
<organism evidence="1 2">
    <name type="scientific">Ramazzottius varieornatus</name>
    <name type="common">Water bear</name>
    <name type="synonym">Tardigrade</name>
    <dbReference type="NCBI Taxonomy" id="947166"/>
    <lineage>
        <taxon>Eukaryota</taxon>
        <taxon>Metazoa</taxon>
        <taxon>Ecdysozoa</taxon>
        <taxon>Tardigrada</taxon>
        <taxon>Eutardigrada</taxon>
        <taxon>Parachela</taxon>
        <taxon>Hypsibioidea</taxon>
        <taxon>Ramazzottiidae</taxon>
        <taxon>Ramazzottius</taxon>
    </lineage>
</organism>
<accession>A0A1D1VEF7</accession>
<dbReference type="EMBL" id="BDGG01000005">
    <property type="protein sequence ID" value="GAV00030.1"/>
    <property type="molecule type" value="Genomic_DNA"/>
</dbReference>
<evidence type="ECO:0000313" key="2">
    <source>
        <dbReference type="Proteomes" id="UP000186922"/>
    </source>
</evidence>
<evidence type="ECO:0000313" key="1">
    <source>
        <dbReference type="EMBL" id="GAV00030.1"/>
    </source>
</evidence>
<comment type="caution">
    <text evidence="1">The sequence shown here is derived from an EMBL/GenBank/DDBJ whole genome shotgun (WGS) entry which is preliminary data.</text>
</comment>
<protein>
    <submittedName>
        <fullName evidence="1">Uncharacterized protein</fullName>
    </submittedName>
</protein>
<gene>
    <name evidence="1" type="primary">RvY_10944-1</name>
    <name evidence="1" type="synonym">RvY_10944.1</name>
    <name evidence="1" type="ORF">RvY_10944</name>
</gene>
<reference evidence="1 2" key="1">
    <citation type="journal article" date="2016" name="Nat. Commun.">
        <title>Extremotolerant tardigrade genome and improved radiotolerance of human cultured cells by tardigrade-unique protein.</title>
        <authorList>
            <person name="Hashimoto T."/>
            <person name="Horikawa D.D."/>
            <person name="Saito Y."/>
            <person name="Kuwahara H."/>
            <person name="Kozuka-Hata H."/>
            <person name="Shin-I T."/>
            <person name="Minakuchi Y."/>
            <person name="Ohishi K."/>
            <person name="Motoyama A."/>
            <person name="Aizu T."/>
            <person name="Enomoto A."/>
            <person name="Kondo K."/>
            <person name="Tanaka S."/>
            <person name="Hara Y."/>
            <person name="Koshikawa S."/>
            <person name="Sagara H."/>
            <person name="Miura T."/>
            <person name="Yokobori S."/>
            <person name="Miyagawa K."/>
            <person name="Suzuki Y."/>
            <person name="Kubo T."/>
            <person name="Oyama M."/>
            <person name="Kohara Y."/>
            <person name="Fujiyama A."/>
            <person name="Arakawa K."/>
            <person name="Katayama T."/>
            <person name="Toyoda A."/>
            <person name="Kunieda T."/>
        </authorList>
    </citation>
    <scope>NUCLEOTIDE SEQUENCE [LARGE SCALE GENOMIC DNA]</scope>
    <source>
        <strain evidence="1 2">YOKOZUNA-1</strain>
    </source>
</reference>